<comment type="similarity">
    <text evidence="1">Belongs to the peptidase C59 family.</text>
</comment>
<keyword evidence="3" id="KW-0732">Signal</keyword>
<dbReference type="Gene3D" id="3.60.60.10">
    <property type="entry name" value="Penicillin V Acylase, Chain A"/>
    <property type="match status" value="1"/>
</dbReference>
<dbReference type="RefSeq" id="WP_345325683.1">
    <property type="nucleotide sequence ID" value="NZ_BAABGA010000058.1"/>
</dbReference>
<feature type="chain" id="PRO_5046689200" evidence="3">
    <location>
        <begin position="23"/>
        <end position="364"/>
    </location>
</feature>
<dbReference type="SUPFAM" id="SSF56235">
    <property type="entry name" value="N-terminal nucleophile aminohydrolases (Ntn hydrolases)"/>
    <property type="match status" value="1"/>
</dbReference>
<dbReference type="Proteomes" id="UP001500840">
    <property type="component" value="Unassembled WGS sequence"/>
</dbReference>
<dbReference type="Pfam" id="PF02275">
    <property type="entry name" value="CBAH"/>
    <property type="match status" value="1"/>
</dbReference>
<accession>A0ABP8N8X6</accession>
<evidence type="ECO:0000256" key="2">
    <source>
        <dbReference type="ARBA" id="ARBA00022801"/>
    </source>
</evidence>
<sequence>MTSRNIRISILLAAFVCTPSLSGENVADACTVMRFSFDGRIVVARNHDWGFGEGLVVVNPRGIQKQAISPVQPAKWVSTYGSVSFVQFGREIPFAGMNEQGLTVDLLQLIQAEFPVIQPGKHSVNVVQWVQYQLDTAATVADVVISLEKIYPTPMVPSIERVHYFVTDASGDVATIEFLDGNPHVHRGNEIQDCALANSTCIDSREAFHNQQWRNNSERRYYQAVCQVQMANEEVTPADSIEYARQSLSKVAQPGLTQWSIVYEPAEKRISFSTRVAKELRTLDLDDLDFDPASDAMTVDIDKDVAGDLMPYLKKYTASDNARIVNFAFDRTMPKSFVRTAVKQLVLNYPATLSVVGESAAVGE</sequence>
<proteinExistence type="inferred from homology"/>
<dbReference type="InterPro" id="IPR029132">
    <property type="entry name" value="CBAH/NAAA_C"/>
</dbReference>
<reference evidence="6" key="1">
    <citation type="journal article" date="2019" name="Int. J. Syst. Evol. Microbiol.">
        <title>The Global Catalogue of Microorganisms (GCM) 10K type strain sequencing project: providing services to taxonomists for standard genome sequencing and annotation.</title>
        <authorList>
            <consortium name="The Broad Institute Genomics Platform"/>
            <consortium name="The Broad Institute Genome Sequencing Center for Infectious Disease"/>
            <person name="Wu L."/>
            <person name="Ma J."/>
        </authorList>
    </citation>
    <scope>NUCLEOTIDE SEQUENCE [LARGE SCALE GENOMIC DNA]</scope>
    <source>
        <strain evidence="6">JCM 17759</strain>
    </source>
</reference>
<organism evidence="5 6">
    <name type="scientific">Novipirellula rosea</name>
    <dbReference type="NCBI Taxonomy" id="1031540"/>
    <lineage>
        <taxon>Bacteria</taxon>
        <taxon>Pseudomonadati</taxon>
        <taxon>Planctomycetota</taxon>
        <taxon>Planctomycetia</taxon>
        <taxon>Pirellulales</taxon>
        <taxon>Pirellulaceae</taxon>
        <taxon>Novipirellula</taxon>
    </lineage>
</organism>
<evidence type="ECO:0000259" key="4">
    <source>
        <dbReference type="Pfam" id="PF02275"/>
    </source>
</evidence>
<comment type="caution">
    <text evidence="5">The sequence shown here is derived from an EMBL/GenBank/DDBJ whole genome shotgun (WGS) entry which is preliminary data.</text>
</comment>
<dbReference type="PANTHER" id="PTHR35527">
    <property type="entry name" value="CHOLOYLGLYCINE HYDROLASE"/>
    <property type="match status" value="1"/>
</dbReference>
<dbReference type="GO" id="GO:0016787">
    <property type="term" value="F:hydrolase activity"/>
    <property type="evidence" value="ECO:0007669"/>
    <property type="project" value="UniProtKB-KW"/>
</dbReference>
<evidence type="ECO:0000256" key="3">
    <source>
        <dbReference type="SAM" id="SignalP"/>
    </source>
</evidence>
<dbReference type="InterPro" id="IPR052193">
    <property type="entry name" value="Peptidase_C59"/>
</dbReference>
<evidence type="ECO:0000313" key="5">
    <source>
        <dbReference type="EMBL" id="GAA4461831.1"/>
    </source>
</evidence>
<evidence type="ECO:0000256" key="1">
    <source>
        <dbReference type="ARBA" id="ARBA00006625"/>
    </source>
</evidence>
<feature type="domain" description="Choloylglycine hydrolase/NAAA C-terminal" evidence="4">
    <location>
        <begin position="30"/>
        <end position="188"/>
    </location>
</feature>
<dbReference type="PANTHER" id="PTHR35527:SF2">
    <property type="entry name" value="HYDROLASE"/>
    <property type="match status" value="1"/>
</dbReference>
<evidence type="ECO:0000313" key="6">
    <source>
        <dbReference type="Proteomes" id="UP001500840"/>
    </source>
</evidence>
<dbReference type="InterPro" id="IPR029055">
    <property type="entry name" value="Ntn_hydrolases_N"/>
</dbReference>
<protein>
    <submittedName>
        <fullName evidence="5">Linear amide C-N hydrolase</fullName>
    </submittedName>
</protein>
<name>A0ABP8N8X6_9BACT</name>
<gene>
    <name evidence="5" type="ORF">GCM10023156_44900</name>
</gene>
<keyword evidence="2 5" id="KW-0378">Hydrolase</keyword>
<dbReference type="EMBL" id="BAABGA010000058">
    <property type="protein sequence ID" value="GAA4461831.1"/>
    <property type="molecule type" value="Genomic_DNA"/>
</dbReference>
<feature type="signal peptide" evidence="3">
    <location>
        <begin position="1"/>
        <end position="22"/>
    </location>
</feature>
<keyword evidence="6" id="KW-1185">Reference proteome</keyword>